<reference evidence="2" key="2">
    <citation type="submission" date="2025-09" db="UniProtKB">
        <authorList>
            <consortium name="Ensembl"/>
        </authorList>
    </citation>
    <scope>IDENTIFICATION</scope>
</reference>
<feature type="compositionally biased region" description="Basic residues" evidence="1">
    <location>
        <begin position="97"/>
        <end position="107"/>
    </location>
</feature>
<evidence type="ECO:0000313" key="3">
    <source>
        <dbReference type="Proteomes" id="UP000261380"/>
    </source>
</evidence>
<organism evidence="2 3">
    <name type="scientific">Xiphophorus couchianus</name>
    <name type="common">Monterrey platyfish</name>
    <dbReference type="NCBI Taxonomy" id="32473"/>
    <lineage>
        <taxon>Eukaryota</taxon>
        <taxon>Metazoa</taxon>
        <taxon>Chordata</taxon>
        <taxon>Craniata</taxon>
        <taxon>Vertebrata</taxon>
        <taxon>Euteleostomi</taxon>
        <taxon>Actinopterygii</taxon>
        <taxon>Neopterygii</taxon>
        <taxon>Teleostei</taxon>
        <taxon>Neoteleostei</taxon>
        <taxon>Acanthomorphata</taxon>
        <taxon>Ovalentaria</taxon>
        <taxon>Atherinomorphae</taxon>
        <taxon>Cyprinodontiformes</taxon>
        <taxon>Poeciliidae</taxon>
        <taxon>Poeciliinae</taxon>
        <taxon>Xiphophorus</taxon>
    </lineage>
</organism>
<evidence type="ECO:0000313" key="2">
    <source>
        <dbReference type="Ensembl" id="ENSXCOP00000018211.1"/>
    </source>
</evidence>
<dbReference type="GeneTree" id="ENSGT00940000171367"/>
<sequence length="181" mass="20206">MYSAYQDREELEDNLYQEDGDSDVSEANSELEFHLYSQLHYSSNAGELDEPEPGAEEENNRQESQEGGALEKTTDEDTKLRCTKQSNPTSSTDGHLKTKKDAKKKKSKIEPKIPKFSESSESESESEPLDSSDVDDLENWMILGQGRQDGDQSISLNVEGGSYSGSIGGPFFIIYCLKWVS</sequence>
<dbReference type="Ensembl" id="ENSXCOT00000018442.1">
    <property type="protein sequence ID" value="ENSXCOP00000018211.1"/>
    <property type="gene ID" value="ENSXCOG00000013718.1"/>
</dbReference>
<dbReference type="Proteomes" id="UP000261380">
    <property type="component" value="Unplaced"/>
</dbReference>
<name>A0A3B5MAA3_9TELE</name>
<evidence type="ECO:0008006" key="4">
    <source>
        <dbReference type="Google" id="ProtNLM"/>
    </source>
</evidence>
<dbReference type="AlphaFoldDB" id="A0A3B5MAA3"/>
<keyword evidence="3" id="KW-1185">Reference proteome</keyword>
<accession>A0A3B5MAA3</accession>
<feature type="compositionally biased region" description="Polar residues" evidence="1">
    <location>
        <begin position="83"/>
        <end position="93"/>
    </location>
</feature>
<evidence type="ECO:0000256" key="1">
    <source>
        <dbReference type="SAM" id="MobiDB-lite"/>
    </source>
</evidence>
<dbReference type="STRING" id="32473.ENSXCOP00000018211"/>
<feature type="compositionally biased region" description="Acidic residues" evidence="1">
    <location>
        <begin position="9"/>
        <end position="24"/>
    </location>
</feature>
<reference evidence="2" key="1">
    <citation type="submission" date="2025-08" db="UniProtKB">
        <authorList>
            <consortium name="Ensembl"/>
        </authorList>
    </citation>
    <scope>IDENTIFICATION</scope>
</reference>
<proteinExistence type="predicted"/>
<feature type="compositionally biased region" description="Acidic residues" evidence="1">
    <location>
        <begin position="120"/>
        <end position="138"/>
    </location>
</feature>
<feature type="compositionally biased region" description="Acidic residues" evidence="1">
    <location>
        <begin position="47"/>
        <end position="57"/>
    </location>
</feature>
<protein>
    <recommendedName>
        <fullName evidence="4">Zinc finger CCHC-type containing 7</fullName>
    </recommendedName>
</protein>
<feature type="region of interest" description="Disordered" evidence="1">
    <location>
        <begin position="1"/>
        <end position="153"/>
    </location>
</feature>